<name>A0A163JIE9_ABSGL</name>
<dbReference type="AlphaFoldDB" id="A0A163JIE9"/>
<sequence length="234" mass="26259">MDKHEFLKFSLDDHLDINFAADLLSQLDLKRLQLHSPNNDDLLMRRNEGPCDLKPTLESEDDNMNTLSLDVANDPIRESTSIGTEHDTKETPSPWNHAAGVTPAPATIQTPPDFSQHPLSPAMPNPPQQHSLLRRSSAYLNQKFKADGAKLPPSPPLQPASCHENRPTVESSAPAFPCQYPPSPLHYSPVYPPNDRHRASFPWRKKSTTTTTTSDPPRRKSEPGRIKGRRSFFF</sequence>
<gene>
    <name evidence="2" type="primary">ABSGL_05258.1 scaffold 6884</name>
</gene>
<dbReference type="EMBL" id="LT552933">
    <property type="protein sequence ID" value="SAL99613.1"/>
    <property type="molecule type" value="Genomic_DNA"/>
</dbReference>
<feature type="region of interest" description="Disordered" evidence="1">
    <location>
        <begin position="77"/>
        <end position="130"/>
    </location>
</feature>
<evidence type="ECO:0000313" key="3">
    <source>
        <dbReference type="Proteomes" id="UP000078561"/>
    </source>
</evidence>
<reference evidence="2" key="1">
    <citation type="submission" date="2016-04" db="EMBL/GenBank/DDBJ databases">
        <authorList>
            <person name="Evans L.H."/>
            <person name="Alamgir A."/>
            <person name="Owens N."/>
            <person name="Weber N.D."/>
            <person name="Virtaneva K."/>
            <person name="Barbian K."/>
            <person name="Babar A."/>
            <person name="Rosenke K."/>
        </authorList>
    </citation>
    <scope>NUCLEOTIDE SEQUENCE [LARGE SCALE GENOMIC DNA]</scope>
    <source>
        <strain evidence="2">CBS 101.48</strain>
    </source>
</reference>
<dbReference type="Proteomes" id="UP000078561">
    <property type="component" value="Unassembled WGS sequence"/>
</dbReference>
<protein>
    <submittedName>
        <fullName evidence="2">Uncharacterized protein</fullName>
    </submittedName>
</protein>
<feature type="compositionally biased region" description="Basic and acidic residues" evidence="1">
    <location>
        <begin position="216"/>
        <end position="225"/>
    </location>
</feature>
<accession>A0A163JIE9</accession>
<dbReference type="InParanoid" id="A0A163JIE9"/>
<proteinExistence type="predicted"/>
<feature type="region of interest" description="Disordered" evidence="1">
    <location>
        <begin position="146"/>
        <end position="234"/>
    </location>
</feature>
<keyword evidence="3" id="KW-1185">Reference proteome</keyword>
<organism evidence="2">
    <name type="scientific">Absidia glauca</name>
    <name type="common">Pin mould</name>
    <dbReference type="NCBI Taxonomy" id="4829"/>
    <lineage>
        <taxon>Eukaryota</taxon>
        <taxon>Fungi</taxon>
        <taxon>Fungi incertae sedis</taxon>
        <taxon>Mucoromycota</taxon>
        <taxon>Mucoromycotina</taxon>
        <taxon>Mucoromycetes</taxon>
        <taxon>Mucorales</taxon>
        <taxon>Cunninghamellaceae</taxon>
        <taxon>Absidia</taxon>
    </lineage>
</organism>
<dbReference type="OrthoDB" id="2290898at2759"/>
<evidence type="ECO:0000256" key="1">
    <source>
        <dbReference type="SAM" id="MobiDB-lite"/>
    </source>
</evidence>
<evidence type="ECO:0000313" key="2">
    <source>
        <dbReference type="EMBL" id="SAL99613.1"/>
    </source>
</evidence>